<dbReference type="Proteomes" id="UP001205843">
    <property type="component" value="Unassembled WGS sequence"/>
</dbReference>
<dbReference type="AlphaFoldDB" id="A0AAE3G341"/>
<accession>A0AAE3G341</accession>
<evidence type="ECO:0000313" key="2">
    <source>
        <dbReference type="Proteomes" id="UP001205843"/>
    </source>
</evidence>
<dbReference type="RefSeq" id="WP_253477565.1">
    <property type="nucleotide sequence ID" value="NZ_JALJXV010000004.1"/>
</dbReference>
<sequence>MTRLTGFIAFAIIVTTTIVMILRAQPDPLPEPHASCLQLHRDNPRHTLGPLGRTDLLFEQGDSSVTERDNGDGERIVTHMRPAARSAGESLDLVCYRDGDGAELRLEP</sequence>
<comment type="caution">
    <text evidence="1">The sequence shown here is derived from an EMBL/GenBank/DDBJ whole genome shotgun (WGS) entry which is preliminary data.</text>
</comment>
<evidence type="ECO:0000313" key="1">
    <source>
        <dbReference type="EMBL" id="MCP1674935.1"/>
    </source>
</evidence>
<protein>
    <submittedName>
        <fullName evidence="1">Uncharacterized protein</fullName>
    </submittedName>
</protein>
<gene>
    <name evidence="1" type="ORF">J2T57_002073</name>
</gene>
<dbReference type="EMBL" id="JALJXV010000004">
    <property type="protein sequence ID" value="MCP1674935.1"/>
    <property type="molecule type" value="Genomic_DNA"/>
</dbReference>
<keyword evidence="2" id="KW-1185">Reference proteome</keyword>
<reference evidence="1" key="1">
    <citation type="submission" date="2022-03" db="EMBL/GenBank/DDBJ databases">
        <title>Genomic Encyclopedia of Type Strains, Phase III (KMG-III): the genomes of soil and plant-associated and newly described type strains.</title>
        <authorList>
            <person name="Whitman W."/>
        </authorList>
    </citation>
    <scope>NUCLEOTIDE SEQUENCE</scope>
    <source>
        <strain evidence="1">ANL 6-2</strain>
    </source>
</reference>
<name>A0AAE3G341_9GAMM</name>
<organism evidence="1 2">
    <name type="scientific">Natronocella acetinitrilica</name>
    <dbReference type="NCBI Taxonomy" id="414046"/>
    <lineage>
        <taxon>Bacteria</taxon>
        <taxon>Pseudomonadati</taxon>
        <taxon>Pseudomonadota</taxon>
        <taxon>Gammaproteobacteria</taxon>
        <taxon>Chromatiales</taxon>
        <taxon>Ectothiorhodospiraceae</taxon>
        <taxon>Natronocella</taxon>
    </lineage>
</organism>
<proteinExistence type="predicted"/>